<evidence type="ECO:0000313" key="3">
    <source>
        <dbReference type="Proteomes" id="UP000789508"/>
    </source>
</evidence>
<sequence>MTTILRTRKPKTNSFTSILDQILNKYNLSAKSNPLQLRAHADELGTMLPDWKAHKDVKEALRRRLFKNNQIEALVPDKRGKKLTIKKRAQYCAKTKDVWDIWLHALDLAVPKNNTDEAIVAASSYLSQFHKELAEAGIDPEQINTYAKLPNVTQAFNKIQKRKLELGLISIENIIIHFGGIIIGLGGIKRVSLRVVRIVGLGSITFIALGGAGFINPDGAIY</sequence>
<keyword evidence="3" id="KW-1185">Reference proteome</keyword>
<dbReference type="Proteomes" id="UP000789508">
    <property type="component" value="Unassembled WGS sequence"/>
</dbReference>
<proteinExistence type="predicted"/>
<dbReference type="OrthoDB" id="2392969at2759"/>
<gene>
    <name evidence="2" type="ORF">ALEPTO_LOCUS5808</name>
</gene>
<evidence type="ECO:0000256" key="1">
    <source>
        <dbReference type="SAM" id="Phobius"/>
    </source>
</evidence>
<reference evidence="2" key="1">
    <citation type="submission" date="2021-06" db="EMBL/GenBank/DDBJ databases">
        <authorList>
            <person name="Kallberg Y."/>
            <person name="Tangrot J."/>
            <person name="Rosling A."/>
        </authorList>
    </citation>
    <scope>NUCLEOTIDE SEQUENCE</scope>
    <source>
        <strain evidence="2">FL130A</strain>
    </source>
</reference>
<organism evidence="2 3">
    <name type="scientific">Ambispora leptoticha</name>
    <dbReference type="NCBI Taxonomy" id="144679"/>
    <lineage>
        <taxon>Eukaryota</taxon>
        <taxon>Fungi</taxon>
        <taxon>Fungi incertae sedis</taxon>
        <taxon>Mucoromycota</taxon>
        <taxon>Glomeromycotina</taxon>
        <taxon>Glomeromycetes</taxon>
        <taxon>Archaeosporales</taxon>
        <taxon>Ambisporaceae</taxon>
        <taxon>Ambispora</taxon>
    </lineage>
</organism>
<keyword evidence="1" id="KW-0472">Membrane</keyword>
<protein>
    <submittedName>
        <fullName evidence="2">11413_t:CDS:1</fullName>
    </submittedName>
</protein>
<comment type="caution">
    <text evidence="2">The sequence shown here is derived from an EMBL/GenBank/DDBJ whole genome shotgun (WGS) entry which is preliminary data.</text>
</comment>
<name>A0A9N9FNV8_9GLOM</name>
<feature type="transmembrane region" description="Helical" evidence="1">
    <location>
        <begin position="194"/>
        <end position="215"/>
    </location>
</feature>
<keyword evidence="1" id="KW-0812">Transmembrane</keyword>
<accession>A0A9N9FNV8</accession>
<dbReference type="AlphaFoldDB" id="A0A9N9FNV8"/>
<dbReference type="EMBL" id="CAJVPS010001758">
    <property type="protein sequence ID" value="CAG8549553.1"/>
    <property type="molecule type" value="Genomic_DNA"/>
</dbReference>
<evidence type="ECO:0000313" key="2">
    <source>
        <dbReference type="EMBL" id="CAG8549553.1"/>
    </source>
</evidence>
<feature type="transmembrane region" description="Helical" evidence="1">
    <location>
        <begin position="166"/>
        <end position="188"/>
    </location>
</feature>
<keyword evidence="1" id="KW-1133">Transmembrane helix</keyword>